<name>A0A919CPB0_9PROT</name>
<accession>A0A919CPB0</accession>
<keyword evidence="1 3" id="KW-0597">Phosphoprotein</keyword>
<dbReference type="Proteomes" id="UP000630353">
    <property type="component" value="Unassembled WGS sequence"/>
</dbReference>
<dbReference type="RefSeq" id="WP_189989241.1">
    <property type="nucleotide sequence ID" value="NZ_BMZS01000004.1"/>
</dbReference>
<dbReference type="SUPFAM" id="SSF52172">
    <property type="entry name" value="CheY-like"/>
    <property type="match status" value="1"/>
</dbReference>
<keyword evidence="6" id="KW-1185">Reference proteome</keyword>
<protein>
    <submittedName>
        <fullName evidence="5">Chemotaxis protein CheY</fullName>
    </submittedName>
</protein>
<comment type="caution">
    <text evidence="5">The sequence shown here is derived from an EMBL/GenBank/DDBJ whole genome shotgun (WGS) entry which is preliminary data.</text>
</comment>
<feature type="domain" description="Response regulatory" evidence="4">
    <location>
        <begin position="21"/>
        <end position="138"/>
    </location>
</feature>
<dbReference type="PANTHER" id="PTHR44591:SF14">
    <property type="entry name" value="PROTEIN PILG"/>
    <property type="match status" value="1"/>
</dbReference>
<dbReference type="InterPro" id="IPR050595">
    <property type="entry name" value="Bact_response_regulator"/>
</dbReference>
<evidence type="ECO:0000313" key="5">
    <source>
        <dbReference type="EMBL" id="GHD49398.1"/>
    </source>
</evidence>
<evidence type="ECO:0000313" key="6">
    <source>
        <dbReference type="Proteomes" id="UP000630353"/>
    </source>
</evidence>
<dbReference type="Pfam" id="PF00072">
    <property type="entry name" value="Response_reg"/>
    <property type="match status" value="1"/>
</dbReference>
<dbReference type="PROSITE" id="PS50110">
    <property type="entry name" value="RESPONSE_REGULATORY"/>
    <property type="match status" value="1"/>
</dbReference>
<dbReference type="Gene3D" id="3.40.50.2300">
    <property type="match status" value="1"/>
</dbReference>
<evidence type="ECO:0000259" key="4">
    <source>
        <dbReference type="PROSITE" id="PS50110"/>
    </source>
</evidence>
<reference evidence="5" key="2">
    <citation type="submission" date="2020-09" db="EMBL/GenBank/DDBJ databases">
        <authorList>
            <person name="Sun Q."/>
            <person name="Kim S."/>
        </authorList>
    </citation>
    <scope>NUCLEOTIDE SEQUENCE</scope>
    <source>
        <strain evidence="5">KCTC 42651</strain>
    </source>
</reference>
<dbReference type="InterPro" id="IPR001789">
    <property type="entry name" value="Sig_transdc_resp-reg_receiver"/>
</dbReference>
<reference evidence="5" key="1">
    <citation type="journal article" date="2014" name="Int. J. Syst. Evol. Microbiol.">
        <title>Complete genome sequence of Corynebacterium casei LMG S-19264T (=DSM 44701T), isolated from a smear-ripened cheese.</title>
        <authorList>
            <consortium name="US DOE Joint Genome Institute (JGI-PGF)"/>
            <person name="Walter F."/>
            <person name="Albersmeier A."/>
            <person name="Kalinowski J."/>
            <person name="Ruckert C."/>
        </authorList>
    </citation>
    <scope>NUCLEOTIDE SEQUENCE</scope>
    <source>
        <strain evidence="5">KCTC 42651</strain>
    </source>
</reference>
<evidence type="ECO:0000256" key="3">
    <source>
        <dbReference type="PROSITE-ProRule" id="PRU00169"/>
    </source>
</evidence>
<evidence type="ECO:0000256" key="2">
    <source>
        <dbReference type="ARBA" id="ARBA00023012"/>
    </source>
</evidence>
<sequence length="140" mass="15534">MNQEADRPSAPQPLPTYAGLRVLLAEDEPMATKLAQGALKVMGITDIVAVRDGEQALAVLEREQGQFQLIVSDWNMPKVSGLDFLKAVRLRWPHMKFVMLTGKATQDFVVAAARNGVDAYVVKPFSPNQLRRKIEALFTL</sequence>
<organism evidence="5 6">
    <name type="scientific">Thalassobaculum fulvum</name>
    <dbReference type="NCBI Taxonomy" id="1633335"/>
    <lineage>
        <taxon>Bacteria</taxon>
        <taxon>Pseudomonadati</taxon>
        <taxon>Pseudomonadota</taxon>
        <taxon>Alphaproteobacteria</taxon>
        <taxon>Rhodospirillales</taxon>
        <taxon>Thalassobaculaceae</taxon>
        <taxon>Thalassobaculum</taxon>
    </lineage>
</organism>
<dbReference type="SMART" id="SM00448">
    <property type="entry name" value="REC"/>
    <property type="match status" value="1"/>
</dbReference>
<gene>
    <name evidence="5" type="primary">cheY</name>
    <name evidence="5" type="ORF">GCM10017083_21620</name>
</gene>
<evidence type="ECO:0000256" key="1">
    <source>
        <dbReference type="ARBA" id="ARBA00022553"/>
    </source>
</evidence>
<feature type="modified residue" description="4-aspartylphosphate" evidence="3">
    <location>
        <position position="73"/>
    </location>
</feature>
<keyword evidence="2" id="KW-0902">Two-component regulatory system</keyword>
<dbReference type="GO" id="GO:0000160">
    <property type="term" value="P:phosphorelay signal transduction system"/>
    <property type="evidence" value="ECO:0007669"/>
    <property type="project" value="UniProtKB-KW"/>
</dbReference>
<proteinExistence type="predicted"/>
<dbReference type="EMBL" id="BMZS01000004">
    <property type="protein sequence ID" value="GHD49398.1"/>
    <property type="molecule type" value="Genomic_DNA"/>
</dbReference>
<dbReference type="InterPro" id="IPR011006">
    <property type="entry name" value="CheY-like_superfamily"/>
</dbReference>
<dbReference type="AlphaFoldDB" id="A0A919CPB0"/>
<dbReference type="PANTHER" id="PTHR44591">
    <property type="entry name" value="STRESS RESPONSE REGULATOR PROTEIN 1"/>
    <property type="match status" value="1"/>
</dbReference>